<dbReference type="EnsemblProtists" id="EOD05273">
    <property type="protein sequence ID" value="EOD05273"/>
    <property type="gene ID" value="EMIHUDRAFT_198900"/>
</dbReference>
<dbReference type="Proteomes" id="UP000013827">
    <property type="component" value="Unassembled WGS sequence"/>
</dbReference>
<protein>
    <recommendedName>
        <fullName evidence="5">MYND-type domain-containing protein</fullName>
    </recommendedName>
</protein>
<dbReference type="InterPro" id="IPR002893">
    <property type="entry name" value="Znf_MYND"/>
</dbReference>
<keyword evidence="2 4" id="KW-0863">Zinc-finger</keyword>
<dbReference type="AlphaFoldDB" id="A0A0D3I1Y8"/>
<dbReference type="PROSITE" id="PS01360">
    <property type="entry name" value="ZF_MYND_1"/>
    <property type="match status" value="1"/>
</dbReference>
<feature type="domain" description="MYND-type" evidence="5">
    <location>
        <begin position="387"/>
        <end position="425"/>
    </location>
</feature>
<keyword evidence="1" id="KW-0479">Metal-binding</keyword>
<keyword evidence="7" id="KW-1185">Reference proteome</keyword>
<dbReference type="KEGG" id="ehx:EMIHUDRAFT_198900"/>
<dbReference type="Pfam" id="PF01753">
    <property type="entry name" value="zf-MYND"/>
    <property type="match status" value="1"/>
</dbReference>
<dbReference type="RefSeq" id="XP_005757702.1">
    <property type="nucleotide sequence ID" value="XM_005757645.1"/>
</dbReference>
<evidence type="ECO:0000313" key="6">
    <source>
        <dbReference type="EnsemblProtists" id="EOD05273"/>
    </source>
</evidence>
<dbReference type="SUPFAM" id="SSF144232">
    <property type="entry name" value="HIT/MYND zinc finger-like"/>
    <property type="match status" value="1"/>
</dbReference>
<sequence>MSLNLDAVQDAMEDLAKSSLGAGITEAKQIVSGDVAERFWEIAGQPTLEEQLHMSWEEQAAIRREKSKQIAARYGESNYSRNLSKHEQQVQQSLETGKIPGRGERVVGMVCGDEPPHERARMWVDLLLEPSGRAVLGQQAAWMTQTLIGYDALMKGSNADALEGMCCFLGLAGMAFNGDVDELVQVVAALGERADRTAASLCQWLAHLPVGQDFMYGGNWKAPEKSNEQLKMSPLLTTPSFVKVLDALVRLLRLMADPQTEALHGQGSRFISACLRSRHLPAAMRRLVQVIGRHDQEGFEPIAPIAIKILVNLCELSPLFVQGLREHPRVAALLHAVARVGPEEAGATLLQREHVHLCRLRSLCVHVIADKEQAPPKAMRGKEVTECDRCGAWCEKQQRCGGCKAVSYCDLVCQKAAWKQHKKMCRASQAAKSK</sequence>
<reference evidence="6" key="2">
    <citation type="submission" date="2024-10" db="UniProtKB">
        <authorList>
            <consortium name="EnsemblProtists"/>
        </authorList>
    </citation>
    <scope>IDENTIFICATION</scope>
</reference>
<reference evidence="7" key="1">
    <citation type="journal article" date="2013" name="Nature">
        <title>Pan genome of the phytoplankton Emiliania underpins its global distribution.</title>
        <authorList>
            <person name="Read B.A."/>
            <person name="Kegel J."/>
            <person name="Klute M.J."/>
            <person name="Kuo A."/>
            <person name="Lefebvre S.C."/>
            <person name="Maumus F."/>
            <person name="Mayer C."/>
            <person name="Miller J."/>
            <person name="Monier A."/>
            <person name="Salamov A."/>
            <person name="Young J."/>
            <person name="Aguilar M."/>
            <person name="Claverie J.M."/>
            <person name="Frickenhaus S."/>
            <person name="Gonzalez K."/>
            <person name="Herman E.K."/>
            <person name="Lin Y.C."/>
            <person name="Napier J."/>
            <person name="Ogata H."/>
            <person name="Sarno A.F."/>
            <person name="Shmutz J."/>
            <person name="Schroeder D."/>
            <person name="de Vargas C."/>
            <person name="Verret F."/>
            <person name="von Dassow P."/>
            <person name="Valentin K."/>
            <person name="Van de Peer Y."/>
            <person name="Wheeler G."/>
            <person name="Dacks J.B."/>
            <person name="Delwiche C.F."/>
            <person name="Dyhrman S.T."/>
            <person name="Glockner G."/>
            <person name="John U."/>
            <person name="Richards T."/>
            <person name="Worden A.Z."/>
            <person name="Zhang X."/>
            <person name="Grigoriev I.V."/>
            <person name="Allen A.E."/>
            <person name="Bidle K."/>
            <person name="Borodovsky M."/>
            <person name="Bowler C."/>
            <person name="Brownlee C."/>
            <person name="Cock J.M."/>
            <person name="Elias M."/>
            <person name="Gladyshev V.N."/>
            <person name="Groth M."/>
            <person name="Guda C."/>
            <person name="Hadaegh A."/>
            <person name="Iglesias-Rodriguez M.D."/>
            <person name="Jenkins J."/>
            <person name="Jones B.M."/>
            <person name="Lawson T."/>
            <person name="Leese F."/>
            <person name="Lindquist E."/>
            <person name="Lobanov A."/>
            <person name="Lomsadze A."/>
            <person name="Malik S.B."/>
            <person name="Marsh M.E."/>
            <person name="Mackinder L."/>
            <person name="Mock T."/>
            <person name="Mueller-Roeber B."/>
            <person name="Pagarete A."/>
            <person name="Parker M."/>
            <person name="Probert I."/>
            <person name="Quesneville H."/>
            <person name="Raines C."/>
            <person name="Rensing S.A."/>
            <person name="Riano-Pachon D.M."/>
            <person name="Richier S."/>
            <person name="Rokitta S."/>
            <person name="Shiraiwa Y."/>
            <person name="Soanes D.M."/>
            <person name="van der Giezen M."/>
            <person name="Wahlund T.M."/>
            <person name="Williams B."/>
            <person name="Wilson W."/>
            <person name="Wolfe G."/>
            <person name="Wurch L.L."/>
        </authorList>
    </citation>
    <scope>NUCLEOTIDE SEQUENCE</scope>
</reference>
<name>A0A0D3I1Y8_EMIH1</name>
<dbReference type="Gene3D" id="6.10.140.2220">
    <property type="match status" value="1"/>
</dbReference>
<evidence type="ECO:0000256" key="3">
    <source>
        <dbReference type="ARBA" id="ARBA00022833"/>
    </source>
</evidence>
<evidence type="ECO:0000313" key="7">
    <source>
        <dbReference type="Proteomes" id="UP000013827"/>
    </source>
</evidence>
<evidence type="ECO:0000256" key="4">
    <source>
        <dbReference type="PROSITE-ProRule" id="PRU00134"/>
    </source>
</evidence>
<dbReference type="GeneID" id="17251495"/>
<dbReference type="GO" id="GO:0008270">
    <property type="term" value="F:zinc ion binding"/>
    <property type="evidence" value="ECO:0007669"/>
    <property type="project" value="UniProtKB-KW"/>
</dbReference>
<accession>A0A0D3I1Y8</accession>
<evidence type="ECO:0000256" key="1">
    <source>
        <dbReference type="ARBA" id="ARBA00022723"/>
    </source>
</evidence>
<dbReference type="PROSITE" id="PS50865">
    <property type="entry name" value="ZF_MYND_2"/>
    <property type="match status" value="1"/>
</dbReference>
<keyword evidence="3" id="KW-0862">Zinc</keyword>
<dbReference type="PaxDb" id="2903-EOD05273"/>
<organism evidence="6 7">
    <name type="scientific">Emiliania huxleyi (strain CCMP1516)</name>
    <dbReference type="NCBI Taxonomy" id="280463"/>
    <lineage>
        <taxon>Eukaryota</taxon>
        <taxon>Haptista</taxon>
        <taxon>Haptophyta</taxon>
        <taxon>Prymnesiophyceae</taxon>
        <taxon>Isochrysidales</taxon>
        <taxon>Noelaerhabdaceae</taxon>
        <taxon>Emiliania</taxon>
    </lineage>
</organism>
<proteinExistence type="predicted"/>
<dbReference type="HOGENOM" id="CLU_632300_0_0_1"/>
<evidence type="ECO:0000256" key="2">
    <source>
        <dbReference type="ARBA" id="ARBA00022771"/>
    </source>
</evidence>
<evidence type="ECO:0000259" key="5">
    <source>
        <dbReference type="PROSITE" id="PS50865"/>
    </source>
</evidence>